<dbReference type="EMBL" id="QMFY01000003">
    <property type="protein sequence ID" value="RAW01625.1"/>
    <property type="molecule type" value="Genomic_DNA"/>
</dbReference>
<keyword evidence="1" id="KW-0732">Signal</keyword>
<comment type="caution">
    <text evidence="2">The sequence shown here is derived from an EMBL/GenBank/DDBJ whole genome shotgun (WGS) entry which is preliminary data.</text>
</comment>
<proteinExistence type="predicted"/>
<keyword evidence="3" id="KW-1185">Reference proteome</keyword>
<accession>A0A364Y5W6</accession>
<dbReference type="Proteomes" id="UP000251889">
    <property type="component" value="Unassembled WGS sequence"/>
</dbReference>
<feature type="chain" id="PRO_5016768802" evidence="1">
    <location>
        <begin position="20"/>
        <end position="164"/>
    </location>
</feature>
<evidence type="ECO:0000313" key="2">
    <source>
        <dbReference type="EMBL" id="RAW01625.1"/>
    </source>
</evidence>
<organism evidence="2 3">
    <name type="scientific">Pseudochryseolinea flava</name>
    <dbReference type="NCBI Taxonomy" id="2059302"/>
    <lineage>
        <taxon>Bacteria</taxon>
        <taxon>Pseudomonadati</taxon>
        <taxon>Bacteroidota</taxon>
        <taxon>Cytophagia</taxon>
        <taxon>Cytophagales</taxon>
        <taxon>Fulvivirgaceae</taxon>
        <taxon>Pseudochryseolinea</taxon>
    </lineage>
</organism>
<dbReference type="AlphaFoldDB" id="A0A364Y5W6"/>
<reference evidence="2 3" key="1">
    <citation type="submission" date="2018-06" db="EMBL/GenBank/DDBJ databases">
        <title>Chryseolinea flavus sp. nov., a member of the phylum Bacteroidetes isolated from soil.</title>
        <authorList>
            <person name="Li Y."/>
            <person name="Wang J."/>
        </authorList>
    </citation>
    <scope>NUCLEOTIDE SEQUENCE [LARGE SCALE GENOMIC DNA]</scope>
    <source>
        <strain evidence="2 3">SDU1-6</strain>
    </source>
</reference>
<dbReference type="RefSeq" id="WP_112746365.1">
    <property type="nucleotide sequence ID" value="NZ_QMFY01000003.1"/>
</dbReference>
<gene>
    <name evidence="2" type="ORF">DQQ10_08185</name>
</gene>
<evidence type="ECO:0000313" key="3">
    <source>
        <dbReference type="Proteomes" id="UP000251889"/>
    </source>
</evidence>
<name>A0A364Y5W6_9BACT</name>
<feature type="signal peptide" evidence="1">
    <location>
        <begin position="1"/>
        <end position="19"/>
    </location>
</feature>
<dbReference type="OrthoDB" id="793442at2"/>
<protein>
    <submittedName>
        <fullName evidence="2">Uncharacterized protein</fullName>
    </submittedName>
</protein>
<evidence type="ECO:0000256" key="1">
    <source>
        <dbReference type="SAM" id="SignalP"/>
    </source>
</evidence>
<sequence length="164" mass="18704">MKAIIGMFCFALAATVLHAQDFAQYDNYTFKVKEDYKPVEPAILEMSNYVLTTKPSDTDKNQRIAFKFIILWMSGTPDHQFAIDASFQPFMEKNDKLLGVFMASMAKYFLSNPNESNAAQLKKGSYEIFLNYCGNDAYGIKKFKELNRALAAQQEGKLDTYLKL</sequence>